<protein>
    <submittedName>
        <fullName evidence="2">Uncharacterized protein</fullName>
    </submittedName>
</protein>
<evidence type="ECO:0000313" key="3">
    <source>
        <dbReference type="Proteomes" id="UP000186601"/>
    </source>
</evidence>
<sequence length="92" mass="10108">MRKKPSQVANLVKGSKNNQGGRLAPARSDKEDAKFQCRVDQGEFRDDGTYAVLVQQNGSPHGDPIAKTIVDPMVDTGDDVLNRLEDRWGLGK</sequence>
<dbReference type="Proteomes" id="UP000186601">
    <property type="component" value="Unassembled WGS sequence"/>
</dbReference>
<comment type="caution">
    <text evidence="2">The sequence shown here is derived from an EMBL/GenBank/DDBJ whole genome shotgun (WGS) entry which is preliminary data.</text>
</comment>
<proteinExistence type="predicted"/>
<dbReference type="EMBL" id="MLYV02000656">
    <property type="protein sequence ID" value="PSR80381.1"/>
    <property type="molecule type" value="Genomic_DNA"/>
</dbReference>
<evidence type="ECO:0000313" key="2">
    <source>
        <dbReference type="EMBL" id="PSR80381.1"/>
    </source>
</evidence>
<keyword evidence="3" id="KW-1185">Reference proteome</keyword>
<gene>
    <name evidence="2" type="ORF">PHLCEN_2v6766</name>
</gene>
<organism evidence="2 3">
    <name type="scientific">Hermanssonia centrifuga</name>
    <dbReference type="NCBI Taxonomy" id="98765"/>
    <lineage>
        <taxon>Eukaryota</taxon>
        <taxon>Fungi</taxon>
        <taxon>Dikarya</taxon>
        <taxon>Basidiomycota</taxon>
        <taxon>Agaricomycotina</taxon>
        <taxon>Agaricomycetes</taxon>
        <taxon>Polyporales</taxon>
        <taxon>Meruliaceae</taxon>
        <taxon>Hermanssonia</taxon>
    </lineage>
</organism>
<feature type="region of interest" description="Disordered" evidence="1">
    <location>
        <begin position="1"/>
        <end position="33"/>
    </location>
</feature>
<dbReference type="AlphaFoldDB" id="A0A2R6NYL9"/>
<name>A0A2R6NYL9_9APHY</name>
<reference evidence="2 3" key="1">
    <citation type="submission" date="2018-02" db="EMBL/GenBank/DDBJ databases">
        <title>Genome sequence of the basidiomycete white-rot fungus Phlebia centrifuga.</title>
        <authorList>
            <person name="Granchi Z."/>
            <person name="Peng M."/>
            <person name="de Vries R.P."/>
            <person name="Hilden K."/>
            <person name="Makela M.R."/>
            <person name="Grigoriev I."/>
            <person name="Riley R."/>
        </authorList>
    </citation>
    <scope>NUCLEOTIDE SEQUENCE [LARGE SCALE GENOMIC DNA]</scope>
    <source>
        <strain evidence="2 3">FBCC195</strain>
    </source>
</reference>
<evidence type="ECO:0000256" key="1">
    <source>
        <dbReference type="SAM" id="MobiDB-lite"/>
    </source>
</evidence>
<accession>A0A2R6NYL9</accession>
<dbReference type="OrthoDB" id="2933464at2759"/>